<evidence type="ECO:0000313" key="3">
    <source>
        <dbReference type="EMBL" id="KAJ3742336.1"/>
    </source>
</evidence>
<dbReference type="PANTHER" id="PTHR40465:SF1">
    <property type="entry name" value="DUF6534 DOMAIN-CONTAINING PROTEIN"/>
    <property type="match status" value="1"/>
</dbReference>
<dbReference type="Pfam" id="PF20152">
    <property type="entry name" value="DUF6534"/>
    <property type="match status" value="1"/>
</dbReference>
<organism evidence="3 4">
    <name type="scientific">Lentinula detonsa</name>
    <dbReference type="NCBI Taxonomy" id="2804962"/>
    <lineage>
        <taxon>Eukaryota</taxon>
        <taxon>Fungi</taxon>
        <taxon>Dikarya</taxon>
        <taxon>Basidiomycota</taxon>
        <taxon>Agaricomycotina</taxon>
        <taxon>Agaricomycetes</taxon>
        <taxon>Agaricomycetidae</taxon>
        <taxon>Agaricales</taxon>
        <taxon>Marasmiineae</taxon>
        <taxon>Omphalotaceae</taxon>
        <taxon>Lentinula</taxon>
    </lineage>
</organism>
<feature type="transmembrane region" description="Helical" evidence="1">
    <location>
        <begin position="57"/>
        <end position="75"/>
    </location>
</feature>
<evidence type="ECO:0000259" key="2">
    <source>
        <dbReference type="Pfam" id="PF20152"/>
    </source>
</evidence>
<gene>
    <name evidence="3" type="ORF">DFH05DRAFT_1500307</name>
</gene>
<feature type="transmembrane region" description="Helical" evidence="1">
    <location>
        <begin position="20"/>
        <end position="45"/>
    </location>
</feature>
<keyword evidence="4" id="KW-1185">Reference proteome</keyword>
<dbReference type="AlphaFoldDB" id="A0A9W8NWT1"/>
<feature type="transmembrane region" description="Helical" evidence="1">
    <location>
        <begin position="213"/>
        <end position="233"/>
    </location>
</feature>
<evidence type="ECO:0000313" key="4">
    <source>
        <dbReference type="Proteomes" id="UP001142393"/>
    </source>
</evidence>
<protein>
    <recommendedName>
        <fullName evidence="2">DUF6534 domain-containing protein</fullName>
    </recommendedName>
</protein>
<dbReference type="PANTHER" id="PTHR40465">
    <property type="entry name" value="CHROMOSOME 1, WHOLE GENOME SHOTGUN SEQUENCE"/>
    <property type="match status" value="1"/>
</dbReference>
<dbReference type="Proteomes" id="UP001142393">
    <property type="component" value="Unassembled WGS sequence"/>
</dbReference>
<dbReference type="EMBL" id="JANVFU010000010">
    <property type="protein sequence ID" value="KAJ3742336.1"/>
    <property type="molecule type" value="Genomic_DNA"/>
</dbReference>
<feature type="transmembrane region" description="Helical" evidence="1">
    <location>
        <begin position="170"/>
        <end position="193"/>
    </location>
</feature>
<reference evidence="3 4" key="1">
    <citation type="journal article" date="2023" name="Proc. Natl. Acad. Sci. U.S.A.">
        <title>A global phylogenomic analysis of the shiitake genus Lentinula.</title>
        <authorList>
            <person name="Sierra-Patev S."/>
            <person name="Min B."/>
            <person name="Naranjo-Ortiz M."/>
            <person name="Looney B."/>
            <person name="Konkel Z."/>
            <person name="Slot J.C."/>
            <person name="Sakamoto Y."/>
            <person name="Steenwyk J.L."/>
            <person name="Rokas A."/>
            <person name="Carro J."/>
            <person name="Camarero S."/>
            <person name="Ferreira P."/>
            <person name="Molpeceres G."/>
            <person name="Ruiz-Duenas F.J."/>
            <person name="Serrano A."/>
            <person name="Henrissat B."/>
            <person name="Drula E."/>
            <person name="Hughes K.W."/>
            <person name="Mata J.L."/>
            <person name="Ishikawa N.K."/>
            <person name="Vargas-Isla R."/>
            <person name="Ushijima S."/>
            <person name="Smith C.A."/>
            <person name="Donoghue J."/>
            <person name="Ahrendt S."/>
            <person name="Andreopoulos W."/>
            <person name="He G."/>
            <person name="LaButti K."/>
            <person name="Lipzen A."/>
            <person name="Ng V."/>
            <person name="Riley R."/>
            <person name="Sandor L."/>
            <person name="Barry K."/>
            <person name="Martinez A.T."/>
            <person name="Xiao Y."/>
            <person name="Gibbons J.G."/>
            <person name="Terashima K."/>
            <person name="Grigoriev I.V."/>
            <person name="Hibbett D."/>
        </authorList>
    </citation>
    <scope>NUCLEOTIDE SEQUENCE [LARGE SCALE GENOMIC DNA]</scope>
    <source>
        <strain evidence="3 4">TFB7810</strain>
    </source>
</reference>
<dbReference type="InterPro" id="IPR045339">
    <property type="entry name" value="DUF6534"/>
</dbReference>
<feature type="transmembrane region" description="Helical" evidence="1">
    <location>
        <begin position="95"/>
        <end position="118"/>
    </location>
</feature>
<comment type="caution">
    <text evidence="3">The sequence shown here is derived from an EMBL/GenBank/DDBJ whole genome shotgun (WGS) entry which is preliminary data.</text>
</comment>
<sequence length="324" mass="34955">MTSPMSLPLPMIPPNIAQLTGPLIFGGLMNAFLFGVLTCQVYMYHASFPLDAKYIKCLVYAVYIIDLSATAMVTADMYHWFGVGFGNMLFVNDVYLSAFDTPMCGAILASIVQCFYCYRLLKLNHRTTPICALVILIALATVTAGVYGAIVGHIAKTFSAAASKTLPAVYIVYVGSAVADVLIAATMTTLLLFSSQSHQRSHYIIKRIINLTVETNAASSFLAILTVILLVAVPNTNSFTCPSMFLGKIYSNSLLLLLNNRNFLIGGSLHIPSSNASSTVNPVQRPVYYLNKPSPHAGNTESIALDHLDSSASTSTIQKAMETV</sequence>
<keyword evidence="1" id="KW-0472">Membrane</keyword>
<feature type="transmembrane region" description="Helical" evidence="1">
    <location>
        <begin position="130"/>
        <end position="150"/>
    </location>
</feature>
<feature type="domain" description="DUF6534" evidence="2">
    <location>
        <begin position="176"/>
        <end position="262"/>
    </location>
</feature>
<keyword evidence="1" id="KW-1133">Transmembrane helix</keyword>
<name>A0A9W8NWT1_9AGAR</name>
<keyword evidence="1" id="KW-0812">Transmembrane</keyword>
<evidence type="ECO:0000256" key="1">
    <source>
        <dbReference type="SAM" id="Phobius"/>
    </source>
</evidence>
<proteinExistence type="predicted"/>
<accession>A0A9W8NWT1</accession>